<dbReference type="InterPro" id="IPR029753">
    <property type="entry name" value="D-isomer_DH_CS"/>
</dbReference>
<evidence type="ECO:0000256" key="4">
    <source>
        <dbReference type="RuleBase" id="RU003719"/>
    </source>
</evidence>
<keyword evidence="8" id="KW-1185">Reference proteome</keyword>
<dbReference type="EMBL" id="JAGSSW010000001">
    <property type="protein sequence ID" value="MBR8463238.1"/>
    <property type="molecule type" value="Genomic_DNA"/>
</dbReference>
<dbReference type="NCBIfam" id="NF006263">
    <property type="entry name" value="PRK08410.1"/>
    <property type="match status" value="1"/>
</dbReference>
<evidence type="ECO:0000256" key="3">
    <source>
        <dbReference type="ARBA" id="ARBA00023027"/>
    </source>
</evidence>
<reference evidence="7 8" key="1">
    <citation type="submission" date="2021-04" db="EMBL/GenBank/DDBJ databases">
        <title>Molecular and phenotypic characterization and identification of bacterial isolates recovered from the Anatolian ground squirrels (Spermophilus xanthoprymnus) and which have the potential to form a new species in the Campylobacter genus.</title>
        <authorList>
            <person name="Aydin F."/>
            <person name="Abay S."/>
            <person name="Kayman T."/>
            <person name="Karakaya E."/>
            <person name="Mustak H.K."/>
            <person name="Mustak I.B."/>
            <person name="Bilgin N."/>
            <person name="Duzler A."/>
            <person name="Sahin O."/>
            <person name="Guran O."/>
            <person name="Saticioglu I.B."/>
        </authorList>
    </citation>
    <scope>NUCLEOTIDE SEQUENCE [LARGE SCALE GENOMIC DNA]</scope>
    <source>
        <strain evidence="8">faydin-G24</strain>
    </source>
</reference>
<feature type="domain" description="D-isomer specific 2-hydroxyacid dehydrogenase catalytic" evidence="5">
    <location>
        <begin position="10"/>
        <end position="308"/>
    </location>
</feature>
<dbReference type="Pfam" id="PF02826">
    <property type="entry name" value="2-Hacid_dh_C"/>
    <property type="match status" value="1"/>
</dbReference>
<evidence type="ECO:0000259" key="5">
    <source>
        <dbReference type="Pfam" id="PF00389"/>
    </source>
</evidence>
<evidence type="ECO:0000313" key="7">
    <source>
        <dbReference type="EMBL" id="MBR8463238.1"/>
    </source>
</evidence>
<evidence type="ECO:0000256" key="2">
    <source>
        <dbReference type="ARBA" id="ARBA00023002"/>
    </source>
</evidence>
<dbReference type="Pfam" id="PF00389">
    <property type="entry name" value="2-Hacid_dh"/>
    <property type="match status" value="1"/>
</dbReference>
<keyword evidence="2 4" id="KW-0560">Oxidoreductase</keyword>
<evidence type="ECO:0000259" key="6">
    <source>
        <dbReference type="Pfam" id="PF02826"/>
    </source>
</evidence>
<dbReference type="PANTHER" id="PTHR43761">
    <property type="entry name" value="D-ISOMER SPECIFIC 2-HYDROXYACID DEHYDROGENASE FAMILY PROTEIN (AFU_ORTHOLOGUE AFUA_1G13630)"/>
    <property type="match status" value="1"/>
</dbReference>
<dbReference type="PROSITE" id="PS00671">
    <property type="entry name" value="D_2_HYDROXYACID_DH_3"/>
    <property type="match status" value="1"/>
</dbReference>
<gene>
    <name evidence="7" type="ORF">KDD93_01435</name>
</gene>
<dbReference type="RefSeq" id="WP_212141446.1">
    <property type="nucleotide sequence ID" value="NZ_JAGSSW010000001.1"/>
</dbReference>
<dbReference type="SUPFAM" id="SSF52283">
    <property type="entry name" value="Formate/glycerate dehydrogenase catalytic domain-like"/>
    <property type="match status" value="1"/>
</dbReference>
<protein>
    <submittedName>
        <fullName evidence="7">D-2-hydroxyacid dehydrogenase</fullName>
    </submittedName>
</protein>
<feature type="domain" description="D-isomer specific 2-hydroxyacid dehydrogenase NAD-binding" evidence="6">
    <location>
        <begin position="105"/>
        <end position="284"/>
    </location>
</feature>
<dbReference type="InterPro" id="IPR006140">
    <property type="entry name" value="D-isomer_DH_NAD-bd"/>
</dbReference>
<keyword evidence="3" id="KW-0520">NAD</keyword>
<sequence length="309" mass="34519">MKIVCLDVDTLGDVDLSVFKKFGEFISYDVTKPDERIVRLKDTDIVITNKVIIDKEVMDATNLKLICISATGMNNVDLSYAAQKGIVVKNVAGYSTNSVVQHTFACLLSSINQIKFYDDYVKSGEWVKSDIFTNLDRTIGEISGKKFGIIGLGEIGRSVANMACVFGAEVCYYSTSGRNQNIKFKRIELDEMLTTCDIISIHAPLNENTKNLISNEKLNLMKNGAVLMNFGRGGIVDESAVARAIDENNLRFCTDVLESEPMRENHPFLNIKNKENLIITPHVAWASKEAREKLINLIAKNIENYIKES</sequence>
<dbReference type="InterPro" id="IPR050418">
    <property type="entry name" value="D-iso_2-hydroxyacid_DH_PdxB"/>
</dbReference>
<dbReference type="Gene3D" id="3.40.50.720">
    <property type="entry name" value="NAD(P)-binding Rossmann-like Domain"/>
    <property type="match status" value="2"/>
</dbReference>
<evidence type="ECO:0000256" key="1">
    <source>
        <dbReference type="ARBA" id="ARBA00005854"/>
    </source>
</evidence>
<dbReference type="Proteomes" id="UP000682951">
    <property type="component" value="Unassembled WGS sequence"/>
</dbReference>
<dbReference type="InterPro" id="IPR036291">
    <property type="entry name" value="NAD(P)-bd_dom_sf"/>
</dbReference>
<accession>A0ABS5HG43</accession>
<dbReference type="PROSITE" id="PS00670">
    <property type="entry name" value="D_2_HYDROXYACID_DH_2"/>
    <property type="match status" value="1"/>
</dbReference>
<dbReference type="CDD" id="cd12162">
    <property type="entry name" value="2-Hacid_dh_4"/>
    <property type="match status" value="1"/>
</dbReference>
<dbReference type="PANTHER" id="PTHR43761:SF1">
    <property type="entry name" value="D-ISOMER SPECIFIC 2-HYDROXYACID DEHYDROGENASE CATALYTIC DOMAIN-CONTAINING PROTEIN-RELATED"/>
    <property type="match status" value="1"/>
</dbReference>
<comment type="similarity">
    <text evidence="1 4">Belongs to the D-isomer specific 2-hydroxyacid dehydrogenase family.</text>
</comment>
<dbReference type="InterPro" id="IPR006139">
    <property type="entry name" value="D-isomer_2_OHA_DH_cat_dom"/>
</dbReference>
<name>A0ABS5HG43_9BACT</name>
<dbReference type="SUPFAM" id="SSF51735">
    <property type="entry name" value="NAD(P)-binding Rossmann-fold domains"/>
    <property type="match status" value="1"/>
</dbReference>
<proteinExistence type="inferred from homology"/>
<comment type="caution">
    <text evidence="7">The sequence shown here is derived from an EMBL/GenBank/DDBJ whole genome shotgun (WGS) entry which is preliminary data.</text>
</comment>
<organism evidence="7 8">
    <name type="scientific">Campylobacter anatolicus</name>
    <dbReference type="NCBI Taxonomy" id="2829105"/>
    <lineage>
        <taxon>Bacteria</taxon>
        <taxon>Pseudomonadati</taxon>
        <taxon>Campylobacterota</taxon>
        <taxon>Epsilonproteobacteria</taxon>
        <taxon>Campylobacterales</taxon>
        <taxon>Campylobacteraceae</taxon>
        <taxon>Campylobacter</taxon>
    </lineage>
</organism>
<evidence type="ECO:0000313" key="8">
    <source>
        <dbReference type="Proteomes" id="UP000682951"/>
    </source>
</evidence>